<feature type="compositionally biased region" description="Basic and acidic residues" evidence="1">
    <location>
        <begin position="1"/>
        <end position="15"/>
    </location>
</feature>
<comment type="caution">
    <text evidence="2">The sequence shown here is derived from an EMBL/GenBank/DDBJ whole genome shotgun (WGS) entry which is preliminary data.</text>
</comment>
<name>A0A9W6KKQ1_9ACTN</name>
<evidence type="ECO:0000313" key="3">
    <source>
        <dbReference type="Proteomes" id="UP001143480"/>
    </source>
</evidence>
<evidence type="ECO:0000313" key="2">
    <source>
        <dbReference type="EMBL" id="GLL02625.1"/>
    </source>
</evidence>
<protein>
    <submittedName>
        <fullName evidence="2">Uncharacterized protein</fullName>
    </submittedName>
</protein>
<feature type="region of interest" description="Disordered" evidence="1">
    <location>
        <begin position="1"/>
        <end position="21"/>
    </location>
</feature>
<dbReference type="AlphaFoldDB" id="A0A9W6KKQ1"/>
<reference evidence="2" key="1">
    <citation type="journal article" date="2014" name="Int. J. Syst. Evol. Microbiol.">
        <title>Complete genome sequence of Corynebacterium casei LMG S-19264T (=DSM 44701T), isolated from a smear-ripened cheese.</title>
        <authorList>
            <consortium name="US DOE Joint Genome Institute (JGI-PGF)"/>
            <person name="Walter F."/>
            <person name="Albersmeier A."/>
            <person name="Kalinowski J."/>
            <person name="Ruckert C."/>
        </authorList>
    </citation>
    <scope>NUCLEOTIDE SEQUENCE</scope>
    <source>
        <strain evidence="2">VKM Ac-1321</strain>
    </source>
</reference>
<dbReference type="Proteomes" id="UP001143480">
    <property type="component" value="Unassembled WGS sequence"/>
</dbReference>
<accession>A0A9W6KKQ1</accession>
<evidence type="ECO:0000256" key="1">
    <source>
        <dbReference type="SAM" id="MobiDB-lite"/>
    </source>
</evidence>
<reference evidence="2" key="2">
    <citation type="submission" date="2023-01" db="EMBL/GenBank/DDBJ databases">
        <authorList>
            <person name="Sun Q."/>
            <person name="Evtushenko L."/>
        </authorList>
    </citation>
    <scope>NUCLEOTIDE SEQUENCE</scope>
    <source>
        <strain evidence="2">VKM Ac-1321</strain>
    </source>
</reference>
<sequence length="252" mass="27197">MIGDAAHDPTSDHTPHNFPGWGSQIVTAADFPNRPDLGLDAHRVLDDIRRSRDPRVKYGISNGQIYSSYAVSGYGAWDWRPYNPKNGDKHFTHGHLSVVGDARADGTQPWQTIGADVAGEEDDDDMGASFGPITIEREGLTSLTIPPVQGGAADPRSAWLNFCNDTGQPYALRIWYSTGNEGFSPFPGTNGGLLAIRSGQRWSQEIPAGTACLSILRQAIDPDGNIVPPTADFRAFAGHLTCAIERGAVIRK</sequence>
<gene>
    <name evidence="2" type="ORF">GCM10017581_043670</name>
</gene>
<organism evidence="2 3">
    <name type="scientific">Dactylosporangium matsuzakiense</name>
    <dbReference type="NCBI Taxonomy" id="53360"/>
    <lineage>
        <taxon>Bacteria</taxon>
        <taxon>Bacillati</taxon>
        <taxon>Actinomycetota</taxon>
        <taxon>Actinomycetes</taxon>
        <taxon>Micromonosporales</taxon>
        <taxon>Micromonosporaceae</taxon>
        <taxon>Dactylosporangium</taxon>
    </lineage>
</organism>
<proteinExistence type="predicted"/>
<dbReference type="RefSeq" id="WP_261960726.1">
    <property type="nucleotide sequence ID" value="NZ_BSFP01000025.1"/>
</dbReference>
<dbReference type="EMBL" id="BSFP01000025">
    <property type="protein sequence ID" value="GLL02625.1"/>
    <property type="molecule type" value="Genomic_DNA"/>
</dbReference>
<keyword evidence="3" id="KW-1185">Reference proteome</keyword>